<feature type="compositionally biased region" description="Basic and acidic residues" evidence="2">
    <location>
        <begin position="555"/>
        <end position="566"/>
    </location>
</feature>
<proteinExistence type="predicted"/>
<feature type="region of interest" description="Disordered" evidence="2">
    <location>
        <begin position="587"/>
        <end position="606"/>
    </location>
</feature>
<feature type="region of interest" description="Disordered" evidence="2">
    <location>
        <begin position="23"/>
        <end position="82"/>
    </location>
</feature>
<feature type="region of interest" description="Disordered" evidence="2">
    <location>
        <begin position="540"/>
        <end position="573"/>
    </location>
</feature>
<evidence type="ECO:0000313" key="3">
    <source>
        <dbReference type="EMBL" id="SCV68624.1"/>
    </source>
</evidence>
<feature type="region of interest" description="Disordered" evidence="2">
    <location>
        <begin position="221"/>
        <end position="253"/>
    </location>
</feature>
<name>A0A238F9S9_9BASI</name>
<feature type="coiled-coil region" evidence="1">
    <location>
        <begin position="279"/>
        <end position="316"/>
    </location>
</feature>
<evidence type="ECO:0000313" key="4">
    <source>
        <dbReference type="Proteomes" id="UP000198372"/>
    </source>
</evidence>
<feature type="region of interest" description="Disordered" evidence="2">
    <location>
        <begin position="485"/>
        <end position="521"/>
    </location>
</feature>
<gene>
    <name evidence="3" type="ORF">BQ2448_745</name>
</gene>
<feature type="compositionally biased region" description="Polar residues" evidence="2">
    <location>
        <begin position="591"/>
        <end position="606"/>
    </location>
</feature>
<keyword evidence="4" id="KW-1185">Reference proteome</keyword>
<evidence type="ECO:0000256" key="1">
    <source>
        <dbReference type="SAM" id="Coils"/>
    </source>
</evidence>
<reference evidence="4" key="1">
    <citation type="submission" date="2016-09" db="EMBL/GenBank/DDBJ databases">
        <authorList>
            <person name="Jeantristanb JTB J.-T."/>
            <person name="Ricardo R."/>
        </authorList>
    </citation>
    <scope>NUCLEOTIDE SEQUENCE [LARGE SCALE GENOMIC DNA]</scope>
</reference>
<feature type="compositionally biased region" description="Polar residues" evidence="2">
    <location>
        <begin position="46"/>
        <end position="80"/>
    </location>
</feature>
<dbReference type="AlphaFoldDB" id="A0A238F9S9"/>
<evidence type="ECO:0000256" key="2">
    <source>
        <dbReference type="SAM" id="MobiDB-lite"/>
    </source>
</evidence>
<sequence length="736" mass="80222">MVLLLPPPRNDSLHTNDADTIGLALTTPEARQQPQPHHQPRDRNVGPSTSTAATTSIRLYPSTTTSEPNISLGSNPSPLKQSVDDEASLSFFSQMWRSLRDEASAFLTAASGGTPLRRTTLGNVEDDEQEAVPEEHTLRSKRPRISRNEEEEEEIAEIDGRNHRHRNRPRPRGGVYSRDGTVFLARTPTERARLNDGQEATPSRHATVRFAALPSSSTKPIRPCLNVRPSPSLFRTRAPSTETIPRKERPPSPVDAILLGTIASELTRAGHQAKAQTRGVNERERIKFLEARLKALEKENEQLRKSRELSKCLADQALEMRARSKDCLERKSQRFCRNGGAGHNLGLSSPLAERGIDDLAGTSAVDSGSPAVKSSSSAALITLRQARAALKASQRRSPLQSTPGRRKHRIAALTALATPEPIYHNFAPAGPNFQSPSPATEYHTEPNSPLKMAFPQVVRSAVKRKLAHTDCSQLQPLRDRIRQFGTTIPPRSPAPSRPAIRLRPSFDDNSKAPMRPPRPAEGDLFSFDSMTTTVFGGQFSASTRRRQATALKASSDGRLEDRERLEGATAHADSADGLRRVYASVPEGPEATTSSGSQGILSTGTTSWDRIPDDRSIITCDTTPLVSRFSFSSSDVSIGTIAHAKEYRSALLYRTVEGPSYSDTHVPLTTLSTRGAHLVNSGDGSLASTVGPSATAFVLKGEASQNSSPGTDRVFRLTTLLTDEDLFTEPLRRSVP</sequence>
<feature type="region of interest" description="Disordered" evidence="2">
    <location>
        <begin position="426"/>
        <end position="448"/>
    </location>
</feature>
<organism evidence="3 4">
    <name type="scientific">Microbotryum intermedium</name>
    <dbReference type="NCBI Taxonomy" id="269621"/>
    <lineage>
        <taxon>Eukaryota</taxon>
        <taxon>Fungi</taxon>
        <taxon>Dikarya</taxon>
        <taxon>Basidiomycota</taxon>
        <taxon>Pucciniomycotina</taxon>
        <taxon>Microbotryomycetes</taxon>
        <taxon>Microbotryales</taxon>
        <taxon>Microbotryaceae</taxon>
        <taxon>Microbotryum</taxon>
    </lineage>
</organism>
<feature type="compositionally biased region" description="Basic residues" evidence="2">
    <location>
        <begin position="162"/>
        <end position="171"/>
    </location>
</feature>
<accession>A0A238F9S9</accession>
<dbReference type="Proteomes" id="UP000198372">
    <property type="component" value="Unassembled WGS sequence"/>
</dbReference>
<dbReference type="EMBL" id="FMSP01000003">
    <property type="protein sequence ID" value="SCV68624.1"/>
    <property type="molecule type" value="Genomic_DNA"/>
</dbReference>
<feature type="region of interest" description="Disordered" evidence="2">
    <location>
        <begin position="113"/>
        <end position="178"/>
    </location>
</feature>
<protein>
    <submittedName>
        <fullName evidence="3">BQ2448_745 protein</fullName>
    </submittedName>
</protein>
<keyword evidence="1" id="KW-0175">Coiled coil</keyword>
<dbReference type="OrthoDB" id="10414475at2759"/>